<proteinExistence type="predicted"/>
<keyword evidence="2" id="KW-1185">Reference proteome</keyword>
<accession>A0AA39WP25</accession>
<dbReference type="EMBL" id="JAULSU010000004">
    <property type="protein sequence ID" value="KAK0618973.1"/>
    <property type="molecule type" value="Genomic_DNA"/>
</dbReference>
<organism evidence="1 2">
    <name type="scientific">Immersiella caudata</name>
    <dbReference type="NCBI Taxonomy" id="314043"/>
    <lineage>
        <taxon>Eukaryota</taxon>
        <taxon>Fungi</taxon>
        <taxon>Dikarya</taxon>
        <taxon>Ascomycota</taxon>
        <taxon>Pezizomycotina</taxon>
        <taxon>Sordariomycetes</taxon>
        <taxon>Sordariomycetidae</taxon>
        <taxon>Sordariales</taxon>
        <taxon>Lasiosphaeriaceae</taxon>
        <taxon>Immersiella</taxon>
    </lineage>
</organism>
<dbReference type="Proteomes" id="UP001175000">
    <property type="component" value="Unassembled WGS sequence"/>
</dbReference>
<name>A0AA39WP25_9PEZI</name>
<protein>
    <submittedName>
        <fullName evidence="1">Uncharacterized protein</fullName>
    </submittedName>
</protein>
<gene>
    <name evidence="1" type="ORF">B0T14DRAFT_518335</name>
</gene>
<sequence length="179" mass="20424">MLDARGTNRFIEADLVTWGDKTLSEVEKVNEDMLAQLEPVLKRVRGCMRPLPSEEEEPRLRRQLVHLDLLGNVLIDEEEGAAPGIIDWSLYWRPAVYALAVVVADGLTRIGEVESRELIELFFGYGEVPMKREVGVQLLLRALYWRYLTFAIDPDLEWIRVNLPKADYEGAAKILCGLL</sequence>
<dbReference type="AlphaFoldDB" id="A0AA39WP25"/>
<reference evidence="1" key="1">
    <citation type="submission" date="2023-06" db="EMBL/GenBank/DDBJ databases">
        <title>Genome-scale phylogeny and comparative genomics of the fungal order Sordariales.</title>
        <authorList>
            <consortium name="Lawrence Berkeley National Laboratory"/>
            <person name="Hensen N."/>
            <person name="Bonometti L."/>
            <person name="Westerberg I."/>
            <person name="Brannstrom I.O."/>
            <person name="Guillou S."/>
            <person name="Cros-Aarteil S."/>
            <person name="Calhoun S."/>
            <person name="Haridas S."/>
            <person name="Kuo A."/>
            <person name="Mondo S."/>
            <person name="Pangilinan J."/>
            <person name="Riley R."/>
            <person name="Labutti K."/>
            <person name="Andreopoulos B."/>
            <person name="Lipzen A."/>
            <person name="Chen C."/>
            <person name="Yanf M."/>
            <person name="Daum C."/>
            <person name="Ng V."/>
            <person name="Clum A."/>
            <person name="Steindorff A."/>
            <person name="Ohm R."/>
            <person name="Martin F."/>
            <person name="Silar P."/>
            <person name="Natvig D."/>
            <person name="Lalanne C."/>
            <person name="Gautier V."/>
            <person name="Ament-Velasquez S.L."/>
            <person name="Kruys A."/>
            <person name="Hutchinson M.I."/>
            <person name="Powell A.J."/>
            <person name="Barry K."/>
            <person name="Miller A.N."/>
            <person name="Grigoriev I.V."/>
            <person name="Debuchy R."/>
            <person name="Gladieux P."/>
            <person name="Thoren M.H."/>
            <person name="Johannesson H."/>
        </authorList>
    </citation>
    <scope>NUCLEOTIDE SEQUENCE</scope>
    <source>
        <strain evidence="1">CBS 606.72</strain>
    </source>
</reference>
<evidence type="ECO:0000313" key="1">
    <source>
        <dbReference type="EMBL" id="KAK0618973.1"/>
    </source>
</evidence>
<comment type="caution">
    <text evidence="1">The sequence shown here is derived from an EMBL/GenBank/DDBJ whole genome shotgun (WGS) entry which is preliminary data.</text>
</comment>
<evidence type="ECO:0000313" key="2">
    <source>
        <dbReference type="Proteomes" id="UP001175000"/>
    </source>
</evidence>